<dbReference type="SUPFAM" id="SSF159941">
    <property type="entry name" value="MM3350-like"/>
    <property type="match status" value="1"/>
</dbReference>
<sequence length="431" mass="46911">MIVSLLITVEGSKPEMSRLINVDDSTDLGELSNVIEAAFGFSGMATHMYMDATGPTRHVYAPTPSAGELNERTVSVAEIGRTTYVYDSAANWNMAIEPLGHSEIDGPTPLLVDAQGPDVVEACGGPTMMTRFHHEARRLTAGLVPDMEVAPLLLSFLPVMSPERILQRLTHADHITISERIAYIAEEMQIDAASRVPDDPRAPLLADEFDRFLESRPDLQQILSLDPNPEHNPTLVAAIAEFFSENLIEDDGPDPMEHNITVLLDYAAEGLSLTESGQLRPHDVRLIADEMGIAMDPANSTEQPRESAVGPLHALRRVLTSAGLIQEQAQQVRLSPLGQVLVDDSPALVSHLANELPRAFDDAEWPRVLIWLAGTTGTRTPCSSLMTLENPEHATDVFVGLGVLQPTNGHAMTGAGQRFLAQLLERHADEV</sequence>
<dbReference type="Proteomes" id="UP001225598">
    <property type="component" value="Chromosome"/>
</dbReference>
<evidence type="ECO:0000313" key="2">
    <source>
        <dbReference type="EMBL" id="WIM67629.1"/>
    </source>
</evidence>
<organism evidence="2 3">
    <name type="scientific">Corynebacterium breve</name>
    <dbReference type="NCBI Taxonomy" id="3049799"/>
    <lineage>
        <taxon>Bacteria</taxon>
        <taxon>Bacillati</taxon>
        <taxon>Actinomycetota</taxon>
        <taxon>Actinomycetes</taxon>
        <taxon>Mycobacteriales</taxon>
        <taxon>Corynebacteriaceae</taxon>
        <taxon>Corynebacterium</taxon>
    </lineage>
</organism>
<dbReference type="InterPro" id="IPR012912">
    <property type="entry name" value="Plasmid_pRiA4b_Orf3-like"/>
</dbReference>
<dbReference type="RefSeq" id="WP_284824854.1">
    <property type="nucleotide sequence ID" value="NZ_CP126969.1"/>
</dbReference>
<dbReference type="Gene3D" id="3.10.290.30">
    <property type="entry name" value="MM3350-like"/>
    <property type="match status" value="1"/>
</dbReference>
<proteinExistence type="predicted"/>
<evidence type="ECO:0000259" key="1">
    <source>
        <dbReference type="Pfam" id="PF07929"/>
    </source>
</evidence>
<reference evidence="2 3" key="1">
    <citation type="submission" date="2023-05" db="EMBL/GenBank/DDBJ databases">
        <title>Corynebacterium suedekumii sp. nov. and Corynebacterium breve sp. nov. isolated from raw cow's milk.</title>
        <authorList>
            <person name="Baer M.K."/>
            <person name="Mehl L."/>
            <person name="Hellmuth R."/>
            <person name="Marke G."/>
            <person name="Lipski A."/>
        </authorList>
    </citation>
    <scope>NUCLEOTIDE SEQUENCE [LARGE SCALE GENOMIC DNA]</scope>
    <source>
        <strain evidence="2 3">R4</strain>
    </source>
</reference>
<gene>
    <name evidence="2" type="ORF">QP027_11170</name>
</gene>
<dbReference type="EMBL" id="CP126969">
    <property type="protein sequence ID" value="WIM67629.1"/>
    <property type="molecule type" value="Genomic_DNA"/>
</dbReference>
<name>A0ABY8VD89_9CORY</name>
<keyword evidence="3" id="KW-1185">Reference proteome</keyword>
<accession>A0ABY8VD89</accession>
<dbReference type="Pfam" id="PF07929">
    <property type="entry name" value="PRiA4_ORF3"/>
    <property type="match status" value="1"/>
</dbReference>
<protein>
    <recommendedName>
        <fullName evidence="1">Plasmid pRiA4b Orf3-like domain-containing protein</fullName>
    </recommendedName>
</protein>
<evidence type="ECO:0000313" key="3">
    <source>
        <dbReference type="Proteomes" id="UP001225598"/>
    </source>
</evidence>
<dbReference type="InterPro" id="IPR024047">
    <property type="entry name" value="MM3350-like_sf"/>
</dbReference>
<feature type="domain" description="Plasmid pRiA4b Orf3-like" evidence="1">
    <location>
        <begin position="2"/>
        <end position="132"/>
    </location>
</feature>